<dbReference type="RefSeq" id="XP_066087309.1">
    <property type="nucleotide sequence ID" value="XM_066231212.1"/>
</dbReference>
<feature type="compositionally biased region" description="Basic and acidic residues" evidence="1">
    <location>
        <begin position="129"/>
        <end position="143"/>
    </location>
</feature>
<evidence type="ECO:0000256" key="1">
    <source>
        <dbReference type="SAM" id="MobiDB-lite"/>
    </source>
</evidence>
<dbReference type="GeneID" id="91106266"/>
<feature type="compositionally biased region" description="Acidic residues" evidence="1">
    <location>
        <begin position="119"/>
        <end position="128"/>
    </location>
</feature>
<feature type="region of interest" description="Disordered" evidence="1">
    <location>
        <begin position="103"/>
        <end position="143"/>
    </location>
</feature>
<name>A0AAX4KSW7_9TREE</name>
<accession>A0AAX4KSW7</accession>
<protein>
    <submittedName>
        <fullName evidence="2">Uncharacterized protein</fullName>
    </submittedName>
</protein>
<dbReference type="KEGG" id="ker:91106266"/>
<organism evidence="2 3">
    <name type="scientific">Kwoniella europaea PYCC6329</name>
    <dbReference type="NCBI Taxonomy" id="1423913"/>
    <lineage>
        <taxon>Eukaryota</taxon>
        <taxon>Fungi</taxon>
        <taxon>Dikarya</taxon>
        <taxon>Basidiomycota</taxon>
        <taxon>Agaricomycotina</taxon>
        <taxon>Tremellomycetes</taxon>
        <taxon>Tremellales</taxon>
        <taxon>Cryptococcaceae</taxon>
        <taxon>Kwoniella</taxon>
    </lineage>
</organism>
<dbReference type="Proteomes" id="UP001358614">
    <property type="component" value="Chromosome 2"/>
</dbReference>
<reference evidence="2 3" key="1">
    <citation type="submission" date="2024-01" db="EMBL/GenBank/DDBJ databases">
        <title>Comparative genomics of Cryptococcus and Kwoniella reveals pathogenesis evolution and contrasting modes of karyotype evolution via chromosome fusion or intercentromeric recombination.</title>
        <authorList>
            <person name="Coelho M.A."/>
            <person name="David-Palma M."/>
            <person name="Shea T."/>
            <person name="Bowers K."/>
            <person name="McGinley-Smith S."/>
            <person name="Mohammad A.W."/>
            <person name="Gnirke A."/>
            <person name="Yurkov A.M."/>
            <person name="Nowrousian M."/>
            <person name="Sun S."/>
            <person name="Cuomo C.A."/>
            <person name="Heitman J."/>
        </authorList>
    </citation>
    <scope>NUCLEOTIDE SEQUENCE [LARGE SCALE GENOMIC DNA]</scope>
    <source>
        <strain evidence="2 3">PYCC6329</strain>
    </source>
</reference>
<proteinExistence type="predicted"/>
<gene>
    <name evidence="2" type="ORF">V865_007465</name>
</gene>
<sequence length="143" mass="16423">MVVCVVNISEEVDTHQLELSHDQKYTGFALSRVLYYLADYGVQFISVSATEEDAVVTICWDDMDWTTLCKDRKESHEYGRGYFYPGTTIEDFEQVHGKDKKRVIGGIRGDKDPRQAAEPEPEGNEEDQIPTKEVEMNENRARI</sequence>
<evidence type="ECO:0000313" key="3">
    <source>
        <dbReference type="Proteomes" id="UP001358614"/>
    </source>
</evidence>
<dbReference type="AlphaFoldDB" id="A0AAX4KSW7"/>
<feature type="compositionally biased region" description="Basic and acidic residues" evidence="1">
    <location>
        <begin position="108"/>
        <end position="117"/>
    </location>
</feature>
<dbReference type="EMBL" id="CP144090">
    <property type="protein sequence ID" value="WWD09342.1"/>
    <property type="molecule type" value="Genomic_DNA"/>
</dbReference>
<keyword evidence="3" id="KW-1185">Reference proteome</keyword>
<evidence type="ECO:0000313" key="2">
    <source>
        <dbReference type="EMBL" id="WWD09342.1"/>
    </source>
</evidence>